<keyword evidence="4" id="KW-0658">Purine biosynthesis</keyword>
<dbReference type="PANTHER" id="PTHR43369">
    <property type="entry name" value="PHOSPHORIBOSYLGLYCINAMIDE FORMYLTRANSFERASE"/>
    <property type="match status" value="1"/>
</dbReference>
<dbReference type="InterPro" id="IPR036477">
    <property type="entry name" value="Formyl_transf_N_sf"/>
</dbReference>
<comment type="caution">
    <text evidence="6">The sequence shown here is derived from an EMBL/GenBank/DDBJ whole genome shotgun (WGS) entry which is preliminary data.</text>
</comment>
<evidence type="ECO:0000259" key="5">
    <source>
        <dbReference type="Pfam" id="PF00551"/>
    </source>
</evidence>
<evidence type="ECO:0000256" key="4">
    <source>
        <dbReference type="ARBA" id="ARBA00022755"/>
    </source>
</evidence>
<evidence type="ECO:0000256" key="3">
    <source>
        <dbReference type="ARBA" id="ARBA00022679"/>
    </source>
</evidence>
<gene>
    <name evidence="6" type="primary">purN_29</name>
    <name evidence="6" type="ORF">SDC9_113807</name>
</gene>
<name>A0A645BNQ6_9ZZZZ</name>
<dbReference type="PANTHER" id="PTHR43369:SF2">
    <property type="entry name" value="PHOSPHORIBOSYLGLYCINAMIDE FORMYLTRANSFERASE"/>
    <property type="match status" value="1"/>
</dbReference>
<dbReference type="Gene3D" id="3.40.50.170">
    <property type="entry name" value="Formyl transferase, N-terminal domain"/>
    <property type="match status" value="1"/>
</dbReference>
<dbReference type="AlphaFoldDB" id="A0A645BNQ6"/>
<dbReference type="GO" id="GO:0004644">
    <property type="term" value="F:phosphoribosylglycinamide formyltransferase activity"/>
    <property type="evidence" value="ECO:0007669"/>
    <property type="project" value="UniProtKB-EC"/>
</dbReference>
<evidence type="ECO:0000313" key="6">
    <source>
        <dbReference type="EMBL" id="MPM66895.1"/>
    </source>
</evidence>
<proteinExistence type="predicted"/>
<accession>A0A645BNQ6</accession>
<dbReference type="EMBL" id="VSSQ01021363">
    <property type="protein sequence ID" value="MPM66895.1"/>
    <property type="molecule type" value="Genomic_DNA"/>
</dbReference>
<dbReference type="EC" id="2.1.2.2" evidence="2"/>
<protein>
    <recommendedName>
        <fullName evidence="2">phosphoribosylglycinamide formyltransferase 1</fullName>
        <ecNumber evidence="2">2.1.2.2</ecNumber>
    </recommendedName>
</protein>
<organism evidence="6">
    <name type="scientific">bioreactor metagenome</name>
    <dbReference type="NCBI Taxonomy" id="1076179"/>
    <lineage>
        <taxon>unclassified sequences</taxon>
        <taxon>metagenomes</taxon>
        <taxon>ecological metagenomes</taxon>
    </lineage>
</organism>
<dbReference type="GO" id="GO:0005829">
    <property type="term" value="C:cytosol"/>
    <property type="evidence" value="ECO:0007669"/>
    <property type="project" value="TreeGrafter"/>
</dbReference>
<reference evidence="6" key="1">
    <citation type="submission" date="2019-08" db="EMBL/GenBank/DDBJ databases">
        <authorList>
            <person name="Kucharzyk K."/>
            <person name="Murdoch R.W."/>
            <person name="Higgins S."/>
            <person name="Loffler F."/>
        </authorList>
    </citation>
    <scope>NUCLEOTIDE SEQUENCE</scope>
</reference>
<dbReference type="InterPro" id="IPR002376">
    <property type="entry name" value="Formyl_transf_N"/>
</dbReference>
<evidence type="ECO:0000256" key="1">
    <source>
        <dbReference type="ARBA" id="ARBA00005054"/>
    </source>
</evidence>
<dbReference type="GO" id="GO:0006189">
    <property type="term" value="P:'de novo' IMP biosynthetic process"/>
    <property type="evidence" value="ECO:0007669"/>
    <property type="project" value="TreeGrafter"/>
</dbReference>
<dbReference type="Pfam" id="PF00551">
    <property type="entry name" value="Formyl_trans_N"/>
    <property type="match status" value="1"/>
</dbReference>
<keyword evidence="3 6" id="KW-0808">Transferase</keyword>
<feature type="domain" description="Formyl transferase N-terminal" evidence="5">
    <location>
        <begin position="3"/>
        <end position="116"/>
    </location>
</feature>
<evidence type="ECO:0000256" key="2">
    <source>
        <dbReference type="ARBA" id="ARBA00012254"/>
    </source>
</evidence>
<dbReference type="SUPFAM" id="SSF53328">
    <property type="entry name" value="Formyltransferase"/>
    <property type="match status" value="1"/>
</dbReference>
<comment type="pathway">
    <text evidence="1">Purine metabolism; IMP biosynthesis via de novo pathway; N(2)-formyl-N(1)-(5-phospho-D-ribosyl)glycinamide from N(1)-(5-phospho-D-ribosyl)glycinamide (10-formyl THF route): step 1/1.</text>
</comment>
<sequence length="140" mass="15318">MLELLAANGVDLVVLAGFLQILSADFVSHYPDRIVNVHPSLIPAYSGKGYYGIKVHEAVLAAGETETGATVHMVNEVPDGGKVLMQQRVPVFPSDTPKTLQHRVMEQAEWRLLPRAVEELCADLVEQGVIRSEDEATELV</sequence>